<sequence length="59" mass="5663">MPAAPASPNPTPPTVSLPKATADPIVAPAPASELVVAPAVGKSAAPVEAPSTPTVILEV</sequence>
<evidence type="ECO:0000313" key="2">
    <source>
        <dbReference type="EMBL" id="KAB2622590.1"/>
    </source>
</evidence>
<feature type="compositionally biased region" description="Pro residues" evidence="1">
    <location>
        <begin position="1"/>
        <end position="15"/>
    </location>
</feature>
<dbReference type="AlphaFoldDB" id="A0A5N5HAX8"/>
<protein>
    <submittedName>
        <fullName evidence="2">Uncharacterized protein</fullName>
    </submittedName>
</protein>
<evidence type="ECO:0000313" key="3">
    <source>
        <dbReference type="Proteomes" id="UP000327157"/>
    </source>
</evidence>
<name>A0A5N5HAX8_9ROSA</name>
<proteinExistence type="predicted"/>
<evidence type="ECO:0000256" key="1">
    <source>
        <dbReference type="SAM" id="MobiDB-lite"/>
    </source>
</evidence>
<reference evidence="3" key="2">
    <citation type="submission" date="2019-10" db="EMBL/GenBank/DDBJ databases">
        <title>A de novo genome assembly of a pear dwarfing rootstock.</title>
        <authorList>
            <person name="Wang F."/>
            <person name="Wang J."/>
            <person name="Li S."/>
            <person name="Zhang Y."/>
            <person name="Fang M."/>
            <person name="Ma L."/>
            <person name="Zhao Y."/>
            <person name="Jiang S."/>
        </authorList>
    </citation>
    <scope>NUCLEOTIDE SEQUENCE [LARGE SCALE GENOMIC DNA]</scope>
</reference>
<gene>
    <name evidence="2" type="ORF">D8674_024772</name>
</gene>
<dbReference type="Proteomes" id="UP000327157">
    <property type="component" value="Chromosome 4"/>
</dbReference>
<keyword evidence="3" id="KW-1185">Reference proteome</keyword>
<organism evidence="2 3">
    <name type="scientific">Pyrus ussuriensis x Pyrus communis</name>
    <dbReference type="NCBI Taxonomy" id="2448454"/>
    <lineage>
        <taxon>Eukaryota</taxon>
        <taxon>Viridiplantae</taxon>
        <taxon>Streptophyta</taxon>
        <taxon>Embryophyta</taxon>
        <taxon>Tracheophyta</taxon>
        <taxon>Spermatophyta</taxon>
        <taxon>Magnoliopsida</taxon>
        <taxon>eudicotyledons</taxon>
        <taxon>Gunneridae</taxon>
        <taxon>Pentapetalae</taxon>
        <taxon>rosids</taxon>
        <taxon>fabids</taxon>
        <taxon>Rosales</taxon>
        <taxon>Rosaceae</taxon>
        <taxon>Amygdaloideae</taxon>
        <taxon>Maleae</taxon>
        <taxon>Pyrus</taxon>
    </lineage>
</organism>
<dbReference type="EMBL" id="SMOL01000231">
    <property type="protein sequence ID" value="KAB2622590.1"/>
    <property type="molecule type" value="Genomic_DNA"/>
</dbReference>
<feature type="region of interest" description="Disordered" evidence="1">
    <location>
        <begin position="1"/>
        <end position="21"/>
    </location>
</feature>
<accession>A0A5N5HAX8</accession>
<reference evidence="2 3" key="1">
    <citation type="submission" date="2019-09" db="EMBL/GenBank/DDBJ databases">
        <authorList>
            <person name="Ou C."/>
        </authorList>
    </citation>
    <scope>NUCLEOTIDE SEQUENCE [LARGE SCALE GENOMIC DNA]</scope>
    <source>
        <strain evidence="2">S2</strain>
        <tissue evidence="2">Leaf</tissue>
    </source>
</reference>
<reference evidence="2 3" key="3">
    <citation type="submission" date="2019-11" db="EMBL/GenBank/DDBJ databases">
        <title>A de novo genome assembly of a pear dwarfing rootstock.</title>
        <authorList>
            <person name="Wang F."/>
            <person name="Wang J."/>
            <person name="Li S."/>
            <person name="Zhang Y."/>
            <person name="Fang M."/>
            <person name="Ma L."/>
            <person name="Zhao Y."/>
            <person name="Jiang S."/>
        </authorList>
    </citation>
    <scope>NUCLEOTIDE SEQUENCE [LARGE SCALE GENOMIC DNA]</scope>
    <source>
        <strain evidence="2">S2</strain>
        <tissue evidence="2">Leaf</tissue>
    </source>
</reference>
<comment type="caution">
    <text evidence="2">The sequence shown here is derived from an EMBL/GenBank/DDBJ whole genome shotgun (WGS) entry which is preliminary data.</text>
</comment>